<protein>
    <recommendedName>
        <fullName evidence="1">AtuA-like ferredoxin-fold domain-containing protein</fullName>
    </recommendedName>
</protein>
<name>A0A8J3H2C0_9RHOB</name>
<gene>
    <name evidence="2" type="ORF">GCM10017056_43150</name>
</gene>
<dbReference type="InterPro" id="IPR056362">
    <property type="entry name" value="AtuA-like_ferredoxin_dom"/>
</dbReference>
<dbReference type="Proteomes" id="UP000626220">
    <property type="component" value="Unassembled WGS sequence"/>
</dbReference>
<feature type="domain" description="AtuA-like ferredoxin-fold" evidence="1">
    <location>
        <begin position="6"/>
        <end position="103"/>
    </location>
</feature>
<accession>A0A8J3H2C0</accession>
<sequence length="106" mass="11685">MTRRVMLREVASARAGDKGDVSNVGVWVYDPAHYEAVRRSLTAERVKAAYPELFRGTVTRYDLPGLHGLNFVIQHGLEGGVNASLNVDSHGKSFSFLILALEVEID</sequence>
<evidence type="ECO:0000259" key="1">
    <source>
        <dbReference type="Pfam" id="PF23544"/>
    </source>
</evidence>
<keyword evidence="3" id="KW-1185">Reference proteome</keyword>
<dbReference type="RefSeq" id="WP_189682200.1">
    <property type="nucleotide sequence ID" value="NZ_BNCJ01000019.1"/>
</dbReference>
<proteinExistence type="predicted"/>
<dbReference type="Pfam" id="PF23544">
    <property type="entry name" value="AtuA_ferredoxin"/>
    <property type="match status" value="1"/>
</dbReference>
<dbReference type="EMBL" id="BNCJ01000019">
    <property type="protein sequence ID" value="GHF67278.1"/>
    <property type="molecule type" value="Genomic_DNA"/>
</dbReference>
<reference evidence="2" key="2">
    <citation type="submission" date="2020-09" db="EMBL/GenBank/DDBJ databases">
        <authorList>
            <person name="Sun Q."/>
            <person name="Kim S."/>
        </authorList>
    </citation>
    <scope>NUCLEOTIDE SEQUENCE</scope>
    <source>
        <strain evidence="2">KCTC 42650</strain>
    </source>
</reference>
<dbReference type="PANTHER" id="PTHR47708:SF2">
    <property type="entry name" value="SI:CH73-132F6.5"/>
    <property type="match status" value="1"/>
</dbReference>
<evidence type="ECO:0000313" key="2">
    <source>
        <dbReference type="EMBL" id="GHF67278.1"/>
    </source>
</evidence>
<reference evidence="2" key="1">
    <citation type="journal article" date="2014" name="Int. J. Syst. Evol. Microbiol.">
        <title>Complete genome sequence of Corynebacterium casei LMG S-19264T (=DSM 44701T), isolated from a smear-ripened cheese.</title>
        <authorList>
            <consortium name="US DOE Joint Genome Institute (JGI-PGF)"/>
            <person name="Walter F."/>
            <person name="Albersmeier A."/>
            <person name="Kalinowski J."/>
            <person name="Ruckert C."/>
        </authorList>
    </citation>
    <scope>NUCLEOTIDE SEQUENCE</scope>
    <source>
        <strain evidence="2">KCTC 42650</strain>
    </source>
</reference>
<comment type="caution">
    <text evidence="2">The sequence shown here is derived from an EMBL/GenBank/DDBJ whole genome shotgun (WGS) entry which is preliminary data.</text>
</comment>
<organism evidence="2 3">
    <name type="scientific">Seohaeicola zhoushanensis</name>
    <dbReference type="NCBI Taxonomy" id="1569283"/>
    <lineage>
        <taxon>Bacteria</taxon>
        <taxon>Pseudomonadati</taxon>
        <taxon>Pseudomonadota</taxon>
        <taxon>Alphaproteobacteria</taxon>
        <taxon>Rhodobacterales</taxon>
        <taxon>Roseobacteraceae</taxon>
        <taxon>Seohaeicola</taxon>
    </lineage>
</organism>
<dbReference type="AlphaFoldDB" id="A0A8J3H2C0"/>
<evidence type="ECO:0000313" key="3">
    <source>
        <dbReference type="Proteomes" id="UP000626220"/>
    </source>
</evidence>
<dbReference type="PANTHER" id="PTHR47708">
    <property type="match status" value="1"/>
</dbReference>